<organism evidence="3 4">
    <name type="scientific">Flagellimonas taeanensis</name>
    <dbReference type="NCBI Taxonomy" id="1005926"/>
    <lineage>
        <taxon>Bacteria</taxon>
        <taxon>Pseudomonadati</taxon>
        <taxon>Bacteroidota</taxon>
        <taxon>Flavobacteriia</taxon>
        <taxon>Flavobacteriales</taxon>
        <taxon>Flavobacteriaceae</taxon>
        <taxon>Flagellimonas</taxon>
    </lineage>
</organism>
<protein>
    <submittedName>
        <fullName evidence="3">Uncharacterized protein</fullName>
    </submittedName>
</protein>
<gene>
    <name evidence="2" type="ORF">SAMN04487891_101479</name>
    <name evidence="3" type="ORF">SAMN05216293_0486</name>
</gene>
<accession>A0A1M6Q8F6</accession>
<keyword evidence="1" id="KW-1133">Transmembrane helix</keyword>
<dbReference type="EMBL" id="FRAT01000001">
    <property type="protein sequence ID" value="SHK16438.1"/>
    <property type="molecule type" value="Genomic_DNA"/>
</dbReference>
<dbReference type="OrthoDB" id="1434796at2"/>
<feature type="transmembrane region" description="Helical" evidence="1">
    <location>
        <begin position="124"/>
        <end position="149"/>
    </location>
</feature>
<feature type="transmembrane region" description="Helical" evidence="1">
    <location>
        <begin position="169"/>
        <end position="186"/>
    </location>
</feature>
<dbReference type="Proteomes" id="UP000184031">
    <property type="component" value="Unassembled WGS sequence"/>
</dbReference>
<evidence type="ECO:0000313" key="3">
    <source>
        <dbReference type="EMBL" id="SHK16438.1"/>
    </source>
</evidence>
<feature type="transmembrane region" description="Helical" evidence="1">
    <location>
        <begin position="6"/>
        <end position="23"/>
    </location>
</feature>
<evidence type="ECO:0000313" key="4">
    <source>
        <dbReference type="Proteomes" id="UP000184031"/>
    </source>
</evidence>
<keyword evidence="1" id="KW-0472">Membrane</keyword>
<dbReference type="RefSeq" id="WP_072876442.1">
    <property type="nucleotide sequence ID" value="NZ_FOKU01000001.1"/>
</dbReference>
<proteinExistence type="predicted"/>
<evidence type="ECO:0000313" key="2">
    <source>
        <dbReference type="EMBL" id="SFB69503.1"/>
    </source>
</evidence>
<name>A0A1M6Q8F6_9FLAO</name>
<dbReference type="STRING" id="1055723.SAMN05216293_0486"/>
<evidence type="ECO:0000313" key="5">
    <source>
        <dbReference type="Proteomes" id="UP000198940"/>
    </source>
</evidence>
<dbReference type="AlphaFoldDB" id="A0A1M6Q8F6"/>
<dbReference type="Proteomes" id="UP000198940">
    <property type="component" value="Unassembled WGS sequence"/>
</dbReference>
<keyword evidence="5" id="KW-1185">Reference proteome</keyword>
<comment type="caution">
    <text evidence="3">The sequence shown here is derived from an EMBL/GenBank/DDBJ whole genome shotgun (WGS) entry which is preliminary data.</text>
</comment>
<feature type="transmembrane region" description="Helical" evidence="1">
    <location>
        <begin position="296"/>
        <end position="318"/>
    </location>
</feature>
<evidence type="ECO:0000256" key="1">
    <source>
        <dbReference type="SAM" id="Phobius"/>
    </source>
</evidence>
<keyword evidence="1" id="KW-0812">Transmembrane</keyword>
<dbReference type="EMBL" id="FOKU01000001">
    <property type="protein sequence ID" value="SFB69503.1"/>
    <property type="molecule type" value="Genomic_DNA"/>
</dbReference>
<reference evidence="3 4" key="1">
    <citation type="submission" date="2016-11" db="EMBL/GenBank/DDBJ databases">
        <authorList>
            <person name="Varghese N."/>
            <person name="Submissions S."/>
        </authorList>
    </citation>
    <scope>NUCLEOTIDE SEQUENCE [LARGE SCALE GENOMIC DNA]</scope>
    <source>
        <strain evidence="3 4">CGMCC 1.12174</strain>
        <strain evidence="2 5">DSM 26351</strain>
    </source>
</reference>
<sequence length="319" mass="36267">MSHTVITLSLVGLVLLFWFYKLLSRCFVRSFCIWNNQKSGSITQKEATILSVTTLKAGKKPLLELLVLFENLSGHPIHRKIRIWDSMPHLNRFQPDGKIPIGLNLAKRPKGPVLLFTGACRISFAYMVICCSMTVLYVVGCYFLIGEAISRINADPEKYESLFRASELWQMWAIFFGAAIFLHFLFKRIGLVVSGRNQAQNWDLLYQGLGATATIKRYWDTGTLVNDNPVVGFEYTFRDSTKQLFEGSDKKIVGKLETAALSDLEKLEIMYLPANPNISRLAENLENEGMTKFINLLFYFTLFVFSVIVVANFIQPLFG</sequence>